<name>A0A381T230_9ZZZZ</name>
<feature type="transmembrane region" description="Helical" evidence="7">
    <location>
        <begin position="145"/>
        <end position="165"/>
    </location>
</feature>
<comment type="subcellular location">
    <subcellularLocation>
        <location evidence="1">Cell membrane</location>
        <topology evidence="1">Multi-pass membrane protein</topology>
    </subcellularLocation>
</comment>
<dbReference type="NCBIfam" id="NF009310">
    <property type="entry name" value="PRK12668.1"/>
    <property type="match status" value="1"/>
</dbReference>
<organism evidence="9">
    <name type="scientific">marine metagenome</name>
    <dbReference type="NCBI Taxonomy" id="408172"/>
    <lineage>
        <taxon>unclassified sequences</taxon>
        <taxon>metagenomes</taxon>
        <taxon>ecological metagenomes</taxon>
    </lineage>
</organism>
<evidence type="ECO:0000256" key="6">
    <source>
        <dbReference type="ARBA" id="ARBA00023136"/>
    </source>
</evidence>
<evidence type="ECO:0000256" key="2">
    <source>
        <dbReference type="ARBA" id="ARBA00022475"/>
    </source>
</evidence>
<keyword evidence="2" id="KW-1003">Cell membrane</keyword>
<feature type="transmembrane region" description="Helical" evidence="7">
    <location>
        <begin position="185"/>
        <end position="203"/>
    </location>
</feature>
<feature type="transmembrane region" description="Helical" evidence="7">
    <location>
        <begin position="269"/>
        <end position="293"/>
    </location>
</feature>
<feature type="transmembrane region" description="Helical" evidence="7">
    <location>
        <begin position="336"/>
        <end position="354"/>
    </location>
</feature>
<dbReference type="PANTHER" id="PTHR42682:SF4">
    <property type="entry name" value="NADH-UBIQUINONE_PLASTOQUINONE"/>
    <property type="match status" value="1"/>
</dbReference>
<feature type="transmembrane region" description="Helical" evidence="7">
    <location>
        <begin position="547"/>
        <end position="565"/>
    </location>
</feature>
<dbReference type="InterPro" id="IPR001750">
    <property type="entry name" value="ND/Mrp_TM"/>
</dbReference>
<keyword evidence="3 7" id="KW-0812">Transmembrane</keyword>
<gene>
    <name evidence="9" type="ORF">METZ01_LOCUS63110</name>
</gene>
<feature type="transmembrane region" description="Helical" evidence="7">
    <location>
        <begin position="64"/>
        <end position="86"/>
    </location>
</feature>
<feature type="transmembrane region" description="Helical" evidence="7">
    <location>
        <begin position="240"/>
        <end position="257"/>
    </location>
</feature>
<sequence length="566" mass="60101">MLLHPALVLIAAASFAAITRGRARQVSLVLATLAALIAAFALPDGDRGVVELAGQGLVLLRVDPVSRFFGLIFTAIAFIGTIYGLHINRGGEHFTKLIYAAGALTVIYAGDWLTVFAGWELMAVTSLALIWFGGTTRARMAGLRYIYVHLTGGSLLFSGIALLWASGGELTLTRLSLGTGLASGLILAGVLVNAAVPPVHAWLTDAYPEASVTGTVFLSAFTTKTAVYLLIRVFPGTEALMWAGAVMAVYGALFAVLENDIRRLLSYHIISQVGYMVAGVGMGTALAVNGAAAHAFSHILYKALLLMGAGAVLQATGRNKLTELGGLARSMPGVTMLYLIGACSISGVPLFSGFVSKSLIVSAASEHGHVMVEWLLIVASVGTFLHTGLKLPYFTFFGPDRGLKPTRLPRNMVVAMGLAAAACIGIGVLPGWLYARLPVPEASYAPYTFDHVLSTLQLLIGTGVAFWLVRQSLGGTPTVTLDTDRLWRRPVWMLVTYLVSGVAMAGQRWRFGTLAVAERVAVTLQSPFHVARPGTLPYDADRHRLPIGANIVWIAVGFVALMLAIW</sequence>
<dbReference type="Pfam" id="PF00361">
    <property type="entry name" value="Proton_antipo_M"/>
    <property type="match status" value="1"/>
</dbReference>
<evidence type="ECO:0000256" key="5">
    <source>
        <dbReference type="ARBA" id="ARBA00023002"/>
    </source>
</evidence>
<feature type="transmembrane region" description="Helical" evidence="7">
    <location>
        <begin position="215"/>
        <end position="234"/>
    </location>
</feature>
<keyword evidence="4 7" id="KW-1133">Transmembrane helix</keyword>
<proteinExistence type="predicted"/>
<feature type="transmembrane region" description="Helical" evidence="7">
    <location>
        <begin position="374"/>
        <end position="393"/>
    </location>
</feature>
<evidence type="ECO:0000256" key="3">
    <source>
        <dbReference type="ARBA" id="ARBA00022692"/>
    </source>
</evidence>
<accession>A0A381T230</accession>
<evidence type="ECO:0000259" key="8">
    <source>
        <dbReference type="Pfam" id="PF00361"/>
    </source>
</evidence>
<feature type="transmembrane region" description="Helical" evidence="7">
    <location>
        <begin position="490"/>
        <end position="509"/>
    </location>
</feature>
<dbReference type="GO" id="GO:0016491">
    <property type="term" value="F:oxidoreductase activity"/>
    <property type="evidence" value="ECO:0007669"/>
    <property type="project" value="UniProtKB-KW"/>
</dbReference>
<dbReference type="PRINTS" id="PR01434">
    <property type="entry name" value="NADHDHGNASE5"/>
</dbReference>
<evidence type="ECO:0000256" key="4">
    <source>
        <dbReference type="ARBA" id="ARBA00022989"/>
    </source>
</evidence>
<keyword evidence="6 7" id="KW-0472">Membrane</keyword>
<dbReference type="EMBL" id="UINC01003909">
    <property type="protein sequence ID" value="SVA10256.1"/>
    <property type="molecule type" value="Genomic_DNA"/>
</dbReference>
<feature type="transmembrane region" description="Helical" evidence="7">
    <location>
        <begin position="447"/>
        <end position="469"/>
    </location>
</feature>
<dbReference type="AlphaFoldDB" id="A0A381T230"/>
<protein>
    <recommendedName>
        <fullName evidence="8">NADH:quinone oxidoreductase/Mrp antiporter transmembrane domain-containing protein</fullName>
    </recommendedName>
</protein>
<feature type="transmembrane region" description="Helical" evidence="7">
    <location>
        <begin position="26"/>
        <end position="43"/>
    </location>
</feature>
<feature type="transmembrane region" description="Helical" evidence="7">
    <location>
        <begin position="299"/>
        <end position="316"/>
    </location>
</feature>
<reference evidence="9" key="1">
    <citation type="submission" date="2018-05" db="EMBL/GenBank/DDBJ databases">
        <authorList>
            <person name="Lanie J.A."/>
            <person name="Ng W.-L."/>
            <person name="Kazmierczak K.M."/>
            <person name="Andrzejewski T.M."/>
            <person name="Davidsen T.M."/>
            <person name="Wayne K.J."/>
            <person name="Tettelin H."/>
            <person name="Glass J.I."/>
            <person name="Rusch D."/>
            <person name="Podicherti R."/>
            <person name="Tsui H.-C.T."/>
            <person name="Winkler M.E."/>
        </authorList>
    </citation>
    <scope>NUCLEOTIDE SEQUENCE</scope>
</reference>
<evidence type="ECO:0000256" key="7">
    <source>
        <dbReference type="SAM" id="Phobius"/>
    </source>
</evidence>
<feature type="transmembrane region" description="Helical" evidence="7">
    <location>
        <begin position="106"/>
        <end position="133"/>
    </location>
</feature>
<keyword evidence="5" id="KW-0560">Oxidoreductase</keyword>
<dbReference type="PANTHER" id="PTHR42682">
    <property type="entry name" value="HYDROGENASE-4 COMPONENT F"/>
    <property type="match status" value="1"/>
</dbReference>
<evidence type="ECO:0000256" key="1">
    <source>
        <dbReference type="ARBA" id="ARBA00004651"/>
    </source>
</evidence>
<evidence type="ECO:0000313" key="9">
    <source>
        <dbReference type="EMBL" id="SVA10256.1"/>
    </source>
</evidence>
<dbReference type="GO" id="GO:0005886">
    <property type="term" value="C:plasma membrane"/>
    <property type="evidence" value="ECO:0007669"/>
    <property type="project" value="UniProtKB-SubCell"/>
</dbReference>
<feature type="transmembrane region" description="Helical" evidence="7">
    <location>
        <begin position="413"/>
        <end position="435"/>
    </location>
</feature>
<feature type="domain" description="NADH:quinone oxidoreductase/Mrp antiporter transmembrane" evidence="8">
    <location>
        <begin position="109"/>
        <end position="378"/>
    </location>
</feature>
<dbReference type="InterPro" id="IPR052175">
    <property type="entry name" value="ComplexI-like_HydComp"/>
</dbReference>